<comment type="caution">
    <text evidence="2">The sequence shown here is derived from an EMBL/GenBank/DDBJ whole genome shotgun (WGS) entry which is preliminary data.</text>
</comment>
<accession>A0ABR9CTB5</accession>
<gene>
    <name evidence="2" type="ORF">IG616_21415</name>
</gene>
<feature type="chain" id="PRO_5046855980" evidence="1">
    <location>
        <begin position="44"/>
        <end position="211"/>
    </location>
</feature>
<keyword evidence="3" id="KW-1185">Reference proteome</keyword>
<feature type="signal peptide" evidence="1">
    <location>
        <begin position="1"/>
        <end position="43"/>
    </location>
</feature>
<keyword evidence="1" id="KW-0732">Signal</keyword>
<evidence type="ECO:0000256" key="1">
    <source>
        <dbReference type="SAM" id="SignalP"/>
    </source>
</evidence>
<organism evidence="2 3">
    <name type="scientific">Roseibium litorale</name>
    <dbReference type="NCBI Taxonomy" id="2803841"/>
    <lineage>
        <taxon>Bacteria</taxon>
        <taxon>Pseudomonadati</taxon>
        <taxon>Pseudomonadota</taxon>
        <taxon>Alphaproteobacteria</taxon>
        <taxon>Hyphomicrobiales</taxon>
        <taxon>Stappiaceae</taxon>
        <taxon>Roseibium</taxon>
    </lineage>
</organism>
<dbReference type="Proteomes" id="UP000632063">
    <property type="component" value="Unassembled WGS sequence"/>
</dbReference>
<reference evidence="3" key="1">
    <citation type="submission" date="2020-09" db="EMBL/GenBank/DDBJ databases">
        <title>The genome sequence of strain Labrenzia suaedae 4C16A.</title>
        <authorList>
            <person name="Liu Y."/>
        </authorList>
    </citation>
    <scope>NUCLEOTIDE SEQUENCE [LARGE SCALE GENOMIC DNA]</scope>
    <source>
        <strain evidence="3">4C16A</strain>
    </source>
</reference>
<protein>
    <submittedName>
        <fullName evidence="2">Uncharacterized protein</fullName>
    </submittedName>
</protein>
<name>A0ABR9CTB5_9HYPH</name>
<sequence length="211" mass="23546">MWTISADCKSTLFEGNEMARFTAKRLKPIAMAAALVMTSQAYAASPSEDDFLSCLSLVSKAQSLMFEVEEYGTYAARLWEYEPAKIVETLEKYRFEASFGLLLHRYENNQIDGNITIAAAFSETADAAQNANGDFPSQFIASARSAADPLGDTKALVHAQLGREIWKCEGAVRKLRYKIEEYAPLKAEMEARMQAARQEFEQSSPISVDFH</sequence>
<evidence type="ECO:0000313" key="2">
    <source>
        <dbReference type="EMBL" id="MBD8894113.1"/>
    </source>
</evidence>
<dbReference type="RefSeq" id="WP_192150760.1">
    <property type="nucleotide sequence ID" value="NZ_JACYXI010000021.1"/>
</dbReference>
<reference evidence="2 3" key="2">
    <citation type="journal article" date="2021" name="Int. J. Syst. Evol. Microbiol.">
        <title>Roseibium litorale sp. nov., isolated from a tidal flat sediment and proposal for the reclassification of Labrenzia polysiphoniae as Roseibium polysiphoniae comb. nov.</title>
        <authorList>
            <person name="Liu Y."/>
            <person name="Pei T."/>
            <person name="Du J."/>
            <person name="Chao M."/>
            <person name="Deng M.R."/>
            <person name="Zhu H."/>
        </authorList>
    </citation>
    <scope>NUCLEOTIDE SEQUENCE [LARGE SCALE GENOMIC DNA]</scope>
    <source>
        <strain evidence="2 3">4C16A</strain>
    </source>
</reference>
<proteinExistence type="predicted"/>
<evidence type="ECO:0000313" key="3">
    <source>
        <dbReference type="Proteomes" id="UP000632063"/>
    </source>
</evidence>
<dbReference type="EMBL" id="JACYXI010000021">
    <property type="protein sequence ID" value="MBD8894113.1"/>
    <property type="molecule type" value="Genomic_DNA"/>
</dbReference>